<evidence type="ECO:0000313" key="1">
    <source>
        <dbReference type="EMBL" id="GEK38265.1"/>
    </source>
</evidence>
<dbReference type="Proteomes" id="UP000321361">
    <property type="component" value="Unassembled WGS sequence"/>
</dbReference>
<dbReference type="GeneID" id="77487486"/>
<dbReference type="EMBL" id="BJUG01000022">
    <property type="protein sequence ID" value="GEK38265.1"/>
    <property type="molecule type" value="Genomic_DNA"/>
</dbReference>
<name>A0A1L8XHF0_ENTTH</name>
<reference evidence="1 2" key="1">
    <citation type="submission" date="2019-07" db="EMBL/GenBank/DDBJ databases">
        <title>Whole genome shotgun sequence of Enterococcus thailandicus NBRC 101867.</title>
        <authorList>
            <person name="Hosoyama A."/>
            <person name="Uohara A."/>
            <person name="Ohji S."/>
            <person name="Ichikawa N."/>
        </authorList>
    </citation>
    <scope>NUCLEOTIDE SEQUENCE [LARGE SCALE GENOMIC DNA]</scope>
    <source>
        <strain evidence="1 2">NBRC 101867</strain>
    </source>
</reference>
<dbReference type="OrthoDB" id="2186474at2"/>
<proteinExistence type="predicted"/>
<sequence length="206" mass="21627">MVKKLLVSTLILGGVVLAPITASAWEAGETDPNEAGGQTIKGQDSGNVAVNGWIGAWDSSNPESPDPTDPEDPTVIDVTIPTTVLYANSVDDAGKPTSTIISPIYKLTNNSTSNDVKVSVEKFSSKNAIDVKQDLSVVATGEAAVALQTKAGQMLNARTKLVTVPKTSTKNFEFTGNIDQSAFPTGDTDAALRPTYDMSLHFTAVK</sequence>
<organism evidence="1 2">
    <name type="scientific">Enterococcus thailandicus</name>
    <dbReference type="NCBI Taxonomy" id="417368"/>
    <lineage>
        <taxon>Bacteria</taxon>
        <taxon>Bacillati</taxon>
        <taxon>Bacillota</taxon>
        <taxon>Bacilli</taxon>
        <taxon>Lactobacillales</taxon>
        <taxon>Enterococcaceae</taxon>
        <taxon>Enterococcus</taxon>
    </lineage>
</organism>
<dbReference type="KEGG" id="eth:CK496_07515"/>
<dbReference type="RefSeq" id="WP_071869440.1">
    <property type="nucleotide sequence ID" value="NZ_BJUG01000022.1"/>
</dbReference>
<dbReference type="AlphaFoldDB" id="A0A1L8XHF0"/>
<accession>A0A1L8XHF0</accession>
<comment type="caution">
    <text evidence="1">The sequence shown here is derived from an EMBL/GenBank/DDBJ whole genome shotgun (WGS) entry which is preliminary data.</text>
</comment>
<protein>
    <submittedName>
        <fullName evidence="1">Uncharacterized protein</fullName>
    </submittedName>
</protein>
<evidence type="ECO:0000313" key="2">
    <source>
        <dbReference type="Proteomes" id="UP000321361"/>
    </source>
</evidence>
<gene>
    <name evidence="1" type="ORF">ETH01_25520</name>
</gene>